<organism evidence="1 2">
    <name type="scientific">Sphingomonas hengshuiensis</name>
    <dbReference type="NCBI Taxonomy" id="1609977"/>
    <lineage>
        <taxon>Bacteria</taxon>
        <taxon>Pseudomonadati</taxon>
        <taxon>Pseudomonadota</taxon>
        <taxon>Alphaproteobacteria</taxon>
        <taxon>Sphingomonadales</taxon>
        <taxon>Sphingomonadaceae</taxon>
        <taxon>Sphingomonas</taxon>
    </lineage>
</organism>
<dbReference type="PANTHER" id="PTHR37953:SF1">
    <property type="entry name" value="UPF0127 PROTEIN MJ1496"/>
    <property type="match status" value="1"/>
</dbReference>
<dbReference type="Pfam" id="PF02643">
    <property type="entry name" value="DUF192"/>
    <property type="match status" value="1"/>
</dbReference>
<proteinExistence type="predicted"/>
<sequence length="128" mass="13563">MQVRQVTITTAAGRSHLFRAEVAATEAQQQQGLMYRPPLAPDAGMLFAPYPPDGGPPRAASFWMRNTPGSLDIIFIRQDGTIATIGENAVPFSEAKVESGEPIAAVLELAGGRTAELGIAAGDKVTWK</sequence>
<evidence type="ECO:0000313" key="1">
    <source>
        <dbReference type="EMBL" id="PZO76736.1"/>
    </source>
</evidence>
<gene>
    <name evidence="1" type="ORF">DI632_10005</name>
</gene>
<dbReference type="InterPro" id="IPR003795">
    <property type="entry name" value="DUF192"/>
</dbReference>
<dbReference type="Proteomes" id="UP000248614">
    <property type="component" value="Unassembled WGS sequence"/>
</dbReference>
<accession>A0A2W4Z4X1</accession>
<reference evidence="1 2" key="1">
    <citation type="submission" date="2017-08" db="EMBL/GenBank/DDBJ databases">
        <title>Infants hospitalized years apart are colonized by the same room-sourced microbial strains.</title>
        <authorList>
            <person name="Brooks B."/>
            <person name="Olm M.R."/>
            <person name="Firek B.A."/>
            <person name="Baker R."/>
            <person name="Thomas B.C."/>
            <person name="Morowitz M.J."/>
            <person name="Banfield J.F."/>
        </authorList>
    </citation>
    <scope>NUCLEOTIDE SEQUENCE [LARGE SCALE GENOMIC DNA]</scope>
    <source>
        <strain evidence="1">S2_018_000_R3_110</strain>
    </source>
</reference>
<dbReference type="Gene3D" id="2.60.120.1140">
    <property type="entry name" value="Protein of unknown function DUF192"/>
    <property type="match status" value="1"/>
</dbReference>
<protein>
    <submittedName>
        <fullName evidence="1">DUF192 domain-containing protein</fullName>
    </submittedName>
</protein>
<dbReference type="AlphaFoldDB" id="A0A2W4Z4X1"/>
<name>A0A2W4Z4X1_9SPHN</name>
<comment type="caution">
    <text evidence="1">The sequence shown here is derived from an EMBL/GenBank/DDBJ whole genome shotgun (WGS) entry which is preliminary data.</text>
</comment>
<evidence type="ECO:0000313" key="2">
    <source>
        <dbReference type="Proteomes" id="UP000248614"/>
    </source>
</evidence>
<dbReference type="PANTHER" id="PTHR37953">
    <property type="entry name" value="UPF0127 PROTEIN MJ1496"/>
    <property type="match status" value="1"/>
</dbReference>
<dbReference type="EMBL" id="QFNF01000025">
    <property type="protein sequence ID" value="PZO76736.1"/>
    <property type="molecule type" value="Genomic_DNA"/>
</dbReference>
<dbReference type="InterPro" id="IPR038695">
    <property type="entry name" value="Saro_0823-like_sf"/>
</dbReference>